<feature type="region of interest" description="Disordered" evidence="1">
    <location>
        <begin position="126"/>
        <end position="153"/>
    </location>
</feature>
<protein>
    <submittedName>
        <fullName evidence="2">Uncharacterized protein</fullName>
    </submittedName>
</protein>
<reference evidence="2 3" key="1">
    <citation type="journal article" date="2019" name="Sci. Rep.">
        <title>Orb-weaving spider Araneus ventricosus genome elucidates the spidroin gene catalogue.</title>
        <authorList>
            <person name="Kono N."/>
            <person name="Nakamura H."/>
            <person name="Ohtoshi R."/>
            <person name="Moran D.A.P."/>
            <person name="Shinohara A."/>
            <person name="Yoshida Y."/>
            <person name="Fujiwara M."/>
            <person name="Mori M."/>
            <person name="Tomita M."/>
            <person name="Arakawa K."/>
        </authorList>
    </citation>
    <scope>NUCLEOTIDE SEQUENCE [LARGE SCALE GENOMIC DNA]</scope>
</reference>
<evidence type="ECO:0000313" key="3">
    <source>
        <dbReference type="Proteomes" id="UP000499080"/>
    </source>
</evidence>
<dbReference type="Proteomes" id="UP000499080">
    <property type="component" value="Unassembled WGS sequence"/>
</dbReference>
<gene>
    <name evidence="2" type="ORF">AVEN_246175_1</name>
</gene>
<name>A0A4Y2J3P4_ARAVE</name>
<evidence type="ECO:0000256" key="1">
    <source>
        <dbReference type="SAM" id="MobiDB-lite"/>
    </source>
</evidence>
<organism evidence="2 3">
    <name type="scientific">Araneus ventricosus</name>
    <name type="common">Orbweaver spider</name>
    <name type="synonym">Epeira ventricosa</name>
    <dbReference type="NCBI Taxonomy" id="182803"/>
    <lineage>
        <taxon>Eukaryota</taxon>
        <taxon>Metazoa</taxon>
        <taxon>Ecdysozoa</taxon>
        <taxon>Arthropoda</taxon>
        <taxon>Chelicerata</taxon>
        <taxon>Arachnida</taxon>
        <taxon>Araneae</taxon>
        <taxon>Araneomorphae</taxon>
        <taxon>Entelegynae</taxon>
        <taxon>Araneoidea</taxon>
        <taxon>Araneidae</taxon>
        <taxon>Araneus</taxon>
    </lineage>
</organism>
<dbReference type="EMBL" id="BGPR01003165">
    <property type="protein sequence ID" value="GBM84515.1"/>
    <property type="molecule type" value="Genomic_DNA"/>
</dbReference>
<feature type="region of interest" description="Disordered" evidence="1">
    <location>
        <begin position="79"/>
        <end position="100"/>
    </location>
</feature>
<evidence type="ECO:0000313" key="2">
    <source>
        <dbReference type="EMBL" id="GBM84515.1"/>
    </source>
</evidence>
<comment type="caution">
    <text evidence="2">The sequence shown here is derived from an EMBL/GenBank/DDBJ whole genome shotgun (WGS) entry which is preliminary data.</text>
</comment>
<dbReference type="AlphaFoldDB" id="A0A4Y2J3P4"/>
<accession>A0A4Y2J3P4</accession>
<keyword evidence="3" id="KW-1185">Reference proteome</keyword>
<sequence length="170" mass="18806">MNDPAATTINRALWPPHYSPITSSLCDETSDRGTTRHRCPLKWEKGPCRLRGLKVPDSKSDSTEVAQWKFCGPSWPARKVSISGPEASGSKPDSTEEPSPKFFKSIGAICHPECVMRKFGDGLPAQMPFSSSDRGSKLRCQAQNSPPVTSKRDFDINKLNYGNFELRSGF</sequence>
<proteinExistence type="predicted"/>